<dbReference type="Proteomes" id="UP000440224">
    <property type="component" value="Unassembled WGS sequence"/>
</dbReference>
<protein>
    <submittedName>
        <fullName evidence="1">Uncharacterized protein</fullName>
    </submittedName>
</protein>
<dbReference type="RefSeq" id="WP_153822510.1">
    <property type="nucleotide sequence ID" value="NZ_WJIE01000008.1"/>
</dbReference>
<dbReference type="EMBL" id="WJIE01000008">
    <property type="protein sequence ID" value="MRG95700.1"/>
    <property type="molecule type" value="Genomic_DNA"/>
</dbReference>
<evidence type="ECO:0000313" key="1">
    <source>
        <dbReference type="EMBL" id="MRG95700.1"/>
    </source>
</evidence>
<accession>A0A6N7PYZ4</accession>
<reference evidence="1 2" key="1">
    <citation type="submission" date="2019-10" db="EMBL/GenBank/DDBJ databases">
        <title>A soil myxobacterium in the family Polyangiaceae.</title>
        <authorList>
            <person name="Li Y."/>
            <person name="Wang J."/>
        </authorList>
    </citation>
    <scope>NUCLEOTIDE SEQUENCE [LARGE SCALE GENOMIC DNA]</scope>
    <source>
        <strain evidence="1 2">DSM 14734</strain>
    </source>
</reference>
<name>A0A6N7PYZ4_9BACT</name>
<comment type="caution">
    <text evidence="1">The sequence shown here is derived from an EMBL/GenBank/DDBJ whole genome shotgun (WGS) entry which is preliminary data.</text>
</comment>
<organism evidence="1 2">
    <name type="scientific">Polyangium spumosum</name>
    <dbReference type="NCBI Taxonomy" id="889282"/>
    <lineage>
        <taxon>Bacteria</taxon>
        <taxon>Pseudomonadati</taxon>
        <taxon>Myxococcota</taxon>
        <taxon>Polyangia</taxon>
        <taxon>Polyangiales</taxon>
        <taxon>Polyangiaceae</taxon>
        <taxon>Polyangium</taxon>
    </lineage>
</organism>
<gene>
    <name evidence="1" type="ORF">GF068_27845</name>
</gene>
<dbReference type="AlphaFoldDB" id="A0A6N7PYZ4"/>
<sequence>MEQVIDCGSLEEARNKAVKKLEELLGSSLGPYVKVVVGKDMGGSSPLAGTEVGVEYRSSKAWGRIRLDFDPNKGPHYNVETRSEAWAFCFPASSHEGAGGAWASLGEEEKAAVQQWMRGIGQRRGTR</sequence>
<keyword evidence="2" id="KW-1185">Reference proteome</keyword>
<proteinExistence type="predicted"/>
<dbReference type="OrthoDB" id="582519at2"/>
<evidence type="ECO:0000313" key="2">
    <source>
        <dbReference type="Proteomes" id="UP000440224"/>
    </source>
</evidence>